<dbReference type="AlphaFoldDB" id="T0ZYJ5"/>
<reference evidence="2" key="2">
    <citation type="journal article" date="2014" name="ISME J.">
        <title>Microbial stratification in low pH oxic and suboxic macroscopic growths along an acid mine drainage.</title>
        <authorList>
            <person name="Mendez-Garcia C."/>
            <person name="Mesa V."/>
            <person name="Sprenger R.R."/>
            <person name="Richter M."/>
            <person name="Diez M.S."/>
            <person name="Solano J."/>
            <person name="Bargiela R."/>
            <person name="Golyshina O.V."/>
            <person name="Manteca A."/>
            <person name="Ramos J.L."/>
            <person name="Gallego J.R."/>
            <person name="Llorente I."/>
            <person name="Martins Dos Santos V.A."/>
            <person name="Jensen O.N."/>
            <person name="Pelaez A.I."/>
            <person name="Sanchez J."/>
            <person name="Ferrer M."/>
        </authorList>
    </citation>
    <scope>NUCLEOTIDE SEQUENCE</scope>
</reference>
<evidence type="ECO:0000256" key="1">
    <source>
        <dbReference type="SAM" id="MobiDB-lite"/>
    </source>
</evidence>
<name>T0ZYJ5_9ZZZZ</name>
<reference evidence="2" key="1">
    <citation type="submission" date="2013-08" db="EMBL/GenBank/DDBJ databases">
        <authorList>
            <person name="Mendez C."/>
            <person name="Richter M."/>
            <person name="Ferrer M."/>
            <person name="Sanchez J."/>
        </authorList>
    </citation>
    <scope>NUCLEOTIDE SEQUENCE</scope>
</reference>
<protein>
    <submittedName>
        <fullName evidence="2">Uncharacterized protein</fullName>
    </submittedName>
</protein>
<sequence length="106" mass="12044">PVPIPTRCAEAGNERRTIRRERAEAQTGQSLHARQYRGQRRPVRYRFSAPRDARRRDIVLFAANAADELTQAMLALNLAGEAGVKGVVYLSVYRGEQYARRAPLHR</sequence>
<feature type="non-terminal residue" evidence="2">
    <location>
        <position position="1"/>
    </location>
</feature>
<proteinExistence type="predicted"/>
<dbReference type="EMBL" id="AUZZ01009370">
    <property type="protein sequence ID" value="EQD33789.1"/>
    <property type="molecule type" value="Genomic_DNA"/>
</dbReference>
<feature type="compositionally biased region" description="Basic and acidic residues" evidence="1">
    <location>
        <begin position="12"/>
        <end position="24"/>
    </location>
</feature>
<feature type="region of interest" description="Disordered" evidence="1">
    <location>
        <begin position="1"/>
        <end position="47"/>
    </location>
</feature>
<gene>
    <name evidence="2" type="ORF">B2A_12974</name>
</gene>
<evidence type="ECO:0000313" key="2">
    <source>
        <dbReference type="EMBL" id="EQD33789.1"/>
    </source>
</evidence>
<feature type="non-terminal residue" evidence="2">
    <location>
        <position position="106"/>
    </location>
</feature>
<feature type="compositionally biased region" description="Basic residues" evidence="1">
    <location>
        <begin position="34"/>
        <end position="44"/>
    </location>
</feature>
<organism evidence="2">
    <name type="scientific">mine drainage metagenome</name>
    <dbReference type="NCBI Taxonomy" id="410659"/>
    <lineage>
        <taxon>unclassified sequences</taxon>
        <taxon>metagenomes</taxon>
        <taxon>ecological metagenomes</taxon>
    </lineage>
</organism>
<accession>T0ZYJ5</accession>
<comment type="caution">
    <text evidence="2">The sequence shown here is derived from an EMBL/GenBank/DDBJ whole genome shotgun (WGS) entry which is preliminary data.</text>
</comment>